<evidence type="ECO:0000256" key="1">
    <source>
        <dbReference type="ARBA" id="ARBA00023239"/>
    </source>
</evidence>
<evidence type="ECO:0000256" key="4">
    <source>
        <dbReference type="RuleBase" id="RU003495"/>
    </source>
</evidence>
<dbReference type="RefSeq" id="WP_201687346.1">
    <property type="nucleotide sequence ID" value="NZ_JAEQND010000002.1"/>
</dbReference>
<dbReference type="SUPFAM" id="SSF50685">
    <property type="entry name" value="Barwin-like endoglucanases"/>
    <property type="match status" value="1"/>
</dbReference>
<dbReference type="CDD" id="cd22268">
    <property type="entry name" value="DPBB_RlpA-like"/>
    <property type="match status" value="1"/>
</dbReference>
<evidence type="ECO:0000313" key="7">
    <source>
        <dbReference type="EMBL" id="MBL0424095.1"/>
    </source>
</evidence>
<protein>
    <recommendedName>
        <fullName evidence="3">Endolytic peptidoglycan transglycosylase RlpA</fullName>
        <ecNumber evidence="3">4.2.2.-</ecNumber>
    </recommendedName>
</protein>
<accession>A0ABS1JJV1</accession>
<feature type="region of interest" description="Disordered" evidence="5">
    <location>
        <begin position="35"/>
        <end position="67"/>
    </location>
</feature>
<gene>
    <name evidence="3" type="primary">rlpA</name>
    <name evidence="7" type="ORF">JI746_03160</name>
</gene>
<keyword evidence="2 3" id="KW-0961">Cell wall biogenesis/degradation</keyword>
<evidence type="ECO:0000259" key="6">
    <source>
        <dbReference type="Pfam" id="PF03330"/>
    </source>
</evidence>
<dbReference type="EMBL" id="JAEQND010000002">
    <property type="protein sequence ID" value="MBL0424095.1"/>
    <property type="molecule type" value="Genomic_DNA"/>
</dbReference>
<comment type="similarity">
    <text evidence="3 4">Belongs to the RlpA family.</text>
</comment>
<dbReference type="InterPro" id="IPR012997">
    <property type="entry name" value="RplA"/>
</dbReference>
<sequence length="164" mass="17023">MAVSPVASQRSLPVRGAARLLPALLLALFVAGCSTTPDGSRPGPDPGAVTRPAEGTGPEPGAVTKPAEAELGRGRASWYGPGFHGKRTASGERFDMNALTAAHRSLPFGTRVRVRNAQNGREVVVRINDRGPWIAERIIDVSKAAAVALGLLQAGEAPVVLFGL</sequence>
<keyword evidence="1 3" id="KW-0456">Lyase</keyword>
<comment type="caution">
    <text evidence="7">The sequence shown here is derived from an EMBL/GenBank/DDBJ whole genome shotgun (WGS) entry which is preliminary data.</text>
</comment>
<dbReference type="PANTHER" id="PTHR34183:SF1">
    <property type="entry name" value="ENDOLYTIC PEPTIDOGLYCAN TRANSGLYCOSYLASE RLPA"/>
    <property type="match status" value="1"/>
</dbReference>
<name>A0ABS1JJV1_9BURK</name>
<evidence type="ECO:0000256" key="5">
    <source>
        <dbReference type="SAM" id="MobiDB-lite"/>
    </source>
</evidence>
<dbReference type="NCBIfam" id="TIGR00413">
    <property type="entry name" value="rlpA"/>
    <property type="match status" value="1"/>
</dbReference>
<dbReference type="InterPro" id="IPR009009">
    <property type="entry name" value="RlpA-like_DPBB"/>
</dbReference>
<evidence type="ECO:0000256" key="3">
    <source>
        <dbReference type="HAMAP-Rule" id="MF_02071"/>
    </source>
</evidence>
<dbReference type="HAMAP" id="MF_02071">
    <property type="entry name" value="RlpA"/>
    <property type="match status" value="1"/>
</dbReference>
<dbReference type="Proteomes" id="UP000622707">
    <property type="component" value="Unassembled WGS sequence"/>
</dbReference>
<dbReference type="PANTHER" id="PTHR34183">
    <property type="entry name" value="ENDOLYTIC PEPTIDOGLYCAN TRANSGLYCOSYLASE RLPA"/>
    <property type="match status" value="1"/>
</dbReference>
<dbReference type="Gene3D" id="2.40.40.10">
    <property type="entry name" value="RlpA-like domain"/>
    <property type="match status" value="1"/>
</dbReference>
<organism evidence="7 8">
    <name type="scientific">Ramlibacter alkalitolerans</name>
    <dbReference type="NCBI Taxonomy" id="2039631"/>
    <lineage>
        <taxon>Bacteria</taxon>
        <taxon>Pseudomonadati</taxon>
        <taxon>Pseudomonadota</taxon>
        <taxon>Betaproteobacteria</taxon>
        <taxon>Burkholderiales</taxon>
        <taxon>Comamonadaceae</taxon>
        <taxon>Ramlibacter</taxon>
    </lineage>
</organism>
<reference evidence="7 8" key="1">
    <citation type="journal article" date="2017" name="Int. J. Syst. Evol. Microbiol.">
        <title>Ramlibacter alkalitolerans sp. nov., alkali-tolerant bacterium isolated from soil of ginseng.</title>
        <authorList>
            <person name="Lee D.H."/>
            <person name="Cha C.J."/>
        </authorList>
    </citation>
    <scope>NUCLEOTIDE SEQUENCE [LARGE SCALE GENOMIC DNA]</scope>
    <source>
        <strain evidence="7 8">KACC 19305</strain>
    </source>
</reference>
<keyword evidence="8" id="KW-1185">Reference proteome</keyword>
<dbReference type="InterPro" id="IPR034718">
    <property type="entry name" value="RlpA"/>
</dbReference>
<dbReference type="EC" id="4.2.2.-" evidence="3"/>
<dbReference type="InterPro" id="IPR036908">
    <property type="entry name" value="RlpA-like_sf"/>
</dbReference>
<evidence type="ECO:0000313" key="8">
    <source>
        <dbReference type="Proteomes" id="UP000622707"/>
    </source>
</evidence>
<proteinExistence type="inferred from homology"/>
<dbReference type="Pfam" id="PF03330">
    <property type="entry name" value="DPBB_1"/>
    <property type="match status" value="1"/>
</dbReference>
<comment type="function">
    <text evidence="3">Lytic transglycosylase with a strong preference for naked glycan strands that lack stem peptides.</text>
</comment>
<feature type="domain" description="RlpA-like protein double-psi beta-barrel" evidence="6">
    <location>
        <begin position="74"/>
        <end position="160"/>
    </location>
</feature>
<evidence type="ECO:0000256" key="2">
    <source>
        <dbReference type="ARBA" id="ARBA00023316"/>
    </source>
</evidence>